<evidence type="ECO:0000256" key="2">
    <source>
        <dbReference type="ARBA" id="ARBA00022617"/>
    </source>
</evidence>
<dbReference type="PRINTS" id="PR00385">
    <property type="entry name" value="P450"/>
</dbReference>
<dbReference type="InterPro" id="IPR002397">
    <property type="entry name" value="Cyt_P450_B"/>
</dbReference>
<dbReference type="InterPro" id="IPR036396">
    <property type="entry name" value="Cyt_P450_sf"/>
</dbReference>
<dbReference type="PRINTS" id="PR00359">
    <property type="entry name" value="BP450"/>
</dbReference>
<keyword evidence="5 7" id="KW-0408">Iron</keyword>
<dbReference type="PANTHER" id="PTHR46696:SF1">
    <property type="entry name" value="CYTOCHROME P450 YJIB-RELATED"/>
    <property type="match status" value="1"/>
</dbReference>
<comment type="similarity">
    <text evidence="1 7">Belongs to the cytochrome P450 family.</text>
</comment>
<dbReference type="GO" id="GO:0016705">
    <property type="term" value="F:oxidoreductase activity, acting on paired donors, with incorporation or reduction of molecular oxygen"/>
    <property type="evidence" value="ECO:0007669"/>
    <property type="project" value="InterPro"/>
</dbReference>
<accession>A0A8J3KHS5</accession>
<dbReference type="Pfam" id="PF00067">
    <property type="entry name" value="p450"/>
    <property type="match status" value="1"/>
</dbReference>
<keyword evidence="6 7" id="KW-0503">Monooxygenase</keyword>
<dbReference type="InterPro" id="IPR017972">
    <property type="entry name" value="Cyt_P450_CS"/>
</dbReference>
<dbReference type="GO" id="GO:0004497">
    <property type="term" value="F:monooxygenase activity"/>
    <property type="evidence" value="ECO:0007669"/>
    <property type="project" value="UniProtKB-KW"/>
</dbReference>
<evidence type="ECO:0000256" key="7">
    <source>
        <dbReference type="RuleBase" id="RU000461"/>
    </source>
</evidence>
<dbReference type="GO" id="GO:0020037">
    <property type="term" value="F:heme binding"/>
    <property type="evidence" value="ECO:0007669"/>
    <property type="project" value="InterPro"/>
</dbReference>
<proteinExistence type="inferred from homology"/>
<evidence type="ECO:0000256" key="3">
    <source>
        <dbReference type="ARBA" id="ARBA00022723"/>
    </source>
</evidence>
<dbReference type="AlphaFoldDB" id="A0A8J3KHS5"/>
<dbReference type="RefSeq" id="WP_120316184.1">
    <property type="nucleotide sequence ID" value="NZ_BONH01000001.1"/>
</dbReference>
<dbReference type="InterPro" id="IPR001128">
    <property type="entry name" value="Cyt_P450"/>
</dbReference>
<name>A0A8J3KHS5_9ACTN</name>
<evidence type="ECO:0000313" key="8">
    <source>
        <dbReference type="EMBL" id="GIF95349.1"/>
    </source>
</evidence>
<evidence type="ECO:0000256" key="1">
    <source>
        <dbReference type="ARBA" id="ARBA00010617"/>
    </source>
</evidence>
<protein>
    <submittedName>
        <fullName evidence="8">Cytochrome P450</fullName>
    </submittedName>
</protein>
<dbReference type="FunFam" id="1.10.630.10:FF:000018">
    <property type="entry name" value="Cytochrome P450 monooxygenase"/>
    <property type="match status" value="1"/>
</dbReference>
<dbReference type="Proteomes" id="UP000659904">
    <property type="component" value="Unassembled WGS sequence"/>
</dbReference>
<reference evidence="8 9" key="1">
    <citation type="submission" date="2021-01" db="EMBL/GenBank/DDBJ databases">
        <title>Whole genome shotgun sequence of Catellatospora citrea NBRC 14495.</title>
        <authorList>
            <person name="Komaki H."/>
            <person name="Tamura T."/>
        </authorList>
    </citation>
    <scope>NUCLEOTIDE SEQUENCE [LARGE SCALE GENOMIC DNA]</scope>
    <source>
        <strain evidence="8 9">NBRC 14495</strain>
    </source>
</reference>
<keyword evidence="9" id="KW-1185">Reference proteome</keyword>
<keyword evidence="2 7" id="KW-0349">Heme</keyword>
<gene>
    <name evidence="8" type="ORF">Cci01nite_04430</name>
</gene>
<dbReference type="PROSITE" id="PS00086">
    <property type="entry name" value="CYTOCHROME_P450"/>
    <property type="match status" value="1"/>
</dbReference>
<keyword evidence="3 7" id="KW-0479">Metal-binding</keyword>
<dbReference type="Gene3D" id="1.10.630.10">
    <property type="entry name" value="Cytochrome P450"/>
    <property type="match status" value="1"/>
</dbReference>
<dbReference type="PANTHER" id="PTHR46696">
    <property type="entry name" value="P450, PUTATIVE (EUROFUNG)-RELATED"/>
    <property type="match status" value="1"/>
</dbReference>
<evidence type="ECO:0000256" key="4">
    <source>
        <dbReference type="ARBA" id="ARBA00023002"/>
    </source>
</evidence>
<evidence type="ECO:0000313" key="9">
    <source>
        <dbReference type="Proteomes" id="UP000659904"/>
    </source>
</evidence>
<dbReference type="GO" id="GO:0005506">
    <property type="term" value="F:iron ion binding"/>
    <property type="evidence" value="ECO:0007669"/>
    <property type="project" value="InterPro"/>
</dbReference>
<dbReference type="EMBL" id="BONH01000001">
    <property type="protein sequence ID" value="GIF95349.1"/>
    <property type="molecule type" value="Genomic_DNA"/>
</dbReference>
<sequence length="400" mass="43009">MQDALAAMQALATTAGRADPYPHYERLRSAGPVASLGDGFAVVTGYAEADQVLRDASCRVTDAVALDRAMPGWRTVASWQWLSRTMLWHNAPDHTRLRRLAGSAFTARRVAALRADVTALAEELIEPIAAAGAPVDFMDTVAYPLPVSVICALLGVPAADRDWFRPRAHDLTLALEVFAGDPQELARADAASDELAEYFVDLLARRQREPGDDMISDLLAAGAEGRIGGAELVAHLVLLLVAGFETTTNLLGNGLAMLLDRPEHLARLRADPDLSGAYVEEMLRLDPPVQVTSRYVGQDTELAGVDLREGTELLVVLAATGRDPRRFTAPDSFLPDRPSVPSLSFGAGAHYCLGAPLARLEAQVAFPLLLAKLPHLRSAGVPTRRDRLGFRGYATLPITA</sequence>
<dbReference type="CDD" id="cd20625">
    <property type="entry name" value="CYP164-like"/>
    <property type="match status" value="1"/>
</dbReference>
<organism evidence="8 9">
    <name type="scientific">Catellatospora citrea</name>
    <dbReference type="NCBI Taxonomy" id="53366"/>
    <lineage>
        <taxon>Bacteria</taxon>
        <taxon>Bacillati</taxon>
        <taxon>Actinomycetota</taxon>
        <taxon>Actinomycetes</taxon>
        <taxon>Micromonosporales</taxon>
        <taxon>Micromonosporaceae</taxon>
        <taxon>Catellatospora</taxon>
    </lineage>
</organism>
<comment type="caution">
    <text evidence="8">The sequence shown here is derived from an EMBL/GenBank/DDBJ whole genome shotgun (WGS) entry which is preliminary data.</text>
</comment>
<dbReference type="SUPFAM" id="SSF48264">
    <property type="entry name" value="Cytochrome P450"/>
    <property type="match status" value="1"/>
</dbReference>
<dbReference type="GO" id="GO:0017000">
    <property type="term" value="P:antibiotic biosynthetic process"/>
    <property type="evidence" value="ECO:0007669"/>
    <property type="project" value="UniProtKB-ARBA"/>
</dbReference>
<keyword evidence="4 7" id="KW-0560">Oxidoreductase</keyword>
<evidence type="ECO:0000256" key="5">
    <source>
        <dbReference type="ARBA" id="ARBA00023004"/>
    </source>
</evidence>
<evidence type="ECO:0000256" key="6">
    <source>
        <dbReference type="ARBA" id="ARBA00023033"/>
    </source>
</evidence>